<proteinExistence type="predicted"/>
<protein>
    <submittedName>
        <fullName evidence="4">Uncharacterized protein</fullName>
    </submittedName>
</protein>
<keyword evidence="2" id="KW-0234">DNA repair</keyword>
<dbReference type="EMBL" id="NPHW01004250">
    <property type="protein sequence ID" value="OXV08221.1"/>
    <property type="molecule type" value="Genomic_DNA"/>
</dbReference>
<organism evidence="4 5">
    <name type="scientific">Elaphomyces granulatus</name>
    <dbReference type="NCBI Taxonomy" id="519963"/>
    <lineage>
        <taxon>Eukaryota</taxon>
        <taxon>Fungi</taxon>
        <taxon>Dikarya</taxon>
        <taxon>Ascomycota</taxon>
        <taxon>Pezizomycotina</taxon>
        <taxon>Eurotiomycetes</taxon>
        <taxon>Eurotiomycetidae</taxon>
        <taxon>Eurotiales</taxon>
        <taxon>Elaphomycetaceae</taxon>
        <taxon>Elaphomyces</taxon>
    </lineage>
</organism>
<evidence type="ECO:0000256" key="2">
    <source>
        <dbReference type="ARBA" id="ARBA00023204"/>
    </source>
</evidence>
<dbReference type="InterPro" id="IPR004601">
    <property type="entry name" value="UvdE"/>
</dbReference>
<dbReference type="GO" id="GO:0004519">
    <property type="term" value="F:endonuclease activity"/>
    <property type="evidence" value="ECO:0007669"/>
    <property type="project" value="InterPro"/>
</dbReference>
<feature type="region of interest" description="Disordered" evidence="3">
    <location>
        <begin position="241"/>
        <end position="338"/>
    </location>
</feature>
<dbReference type="Proteomes" id="UP000243515">
    <property type="component" value="Unassembled WGS sequence"/>
</dbReference>
<dbReference type="OrthoDB" id="541883at2759"/>
<dbReference type="GO" id="GO:0009411">
    <property type="term" value="P:response to UV"/>
    <property type="evidence" value="ECO:0007669"/>
    <property type="project" value="InterPro"/>
</dbReference>
<sequence length="338" mass="37532">MVDNPSSSTCHCYDEDAQIFYCGIGHFPPSFAFHTAKHSVTPSEFSLSSPLALEVRTYCHGGLELSLNSPWDSLNARDIVKMLRWHDRYGIKFLRLSSGMFPFASHEIYGYNLKSLASEVLADAGRVAAELGHRLTMHPGQPPQQDRDAVIVLHMGGVFGDKTATLDRFRENYKEDENSHFTRLTRSRKPGDFVDLPSISGSSRIPDDEMGGSRRQVYWPLGKEEWLRPAKRLTTRKEPVTTELKRARTASRVSPVDNNGTAVLETGLKTPEALSSKSAMIADKKSKSTAKSIPATRIVDSRLTISKSPKGKTTPPTRAPSILNRRARNVNCSEDESA</sequence>
<feature type="region of interest" description="Disordered" evidence="3">
    <location>
        <begin position="192"/>
        <end position="211"/>
    </location>
</feature>
<name>A0A232LVL5_9EURO</name>
<dbReference type="Pfam" id="PF03851">
    <property type="entry name" value="UvdE"/>
    <property type="match status" value="2"/>
</dbReference>
<dbReference type="PANTHER" id="PTHR31290">
    <property type="entry name" value="UV-DAMAGE ENDONUCLEASE"/>
    <property type="match status" value="1"/>
</dbReference>
<reference evidence="4 5" key="1">
    <citation type="journal article" date="2015" name="Environ. Microbiol.">
        <title>Metagenome sequence of Elaphomyces granulatus from sporocarp tissue reveals Ascomycota ectomycorrhizal fingerprints of genome expansion and a Proteobacteria-rich microbiome.</title>
        <authorList>
            <person name="Quandt C.A."/>
            <person name="Kohler A."/>
            <person name="Hesse C.N."/>
            <person name="Sharpton T.J."/>
            <person name="Martin F."/>
            <person name="Spatafora J.W."/>
        </authorList>
    </citation>
    <scope>NUCLEOTIDE SEQUENCE [LARGE SCALE GENOMIC DNA]</scope>
    <source>
        <strain evidence="4 5">OSC145934</strain>
    </source>
</reference>
<dbReference type="GO" id="GO:0043504">
    <property type="term" value="P:mitochondrial DNA repair"/>
    <property type="evidence" value="ECO:0007669"/>
    <property type="project" value="TreeGrafter"/>
</dbReference>
<keyword evidence="1" id="KW-0227">DNA damage</keyword>
<evidence type="ECO:0000256" key="3">
    <source>
        <dbReference type="SAM" id="MobiDB-lite"/>
    </source>
</evidence>
<dbReference type="Gene3D" id="3.20.20.150">
    <property type="entry name" value="Divalent-metal-dependent TIM barrel enzymes"/>
    <property type="match status" value="2"/>
</dbReference>
<dbReference type="GO" id="GO:0005739">
    <property type="term" value="C:mitochondrion"/>
    <property type="evidence" value="ECO:0007669"/>
    <property type="project" value="TreeGrafter"/>
</dbReference>
<comment type="caution">
    <text evidence="4">The sequence shown here is derived from an EMBL/GenBank/DDBJ whole genome shotgun (WGS) entry which is preliminary data.</text>
</comment>
<dbReference type="PANTHER" id="PTHR31290:SF5">
    <property type="entry name" value="UV-DAMAGE ENDONUCLEASE"/>
    <property type="match status" value="1"/>
</dbReference>
<dbReference type="AlphaFoldDB" id="A0A232LVL5"/>
<evidence type="ECO:0000313" key="5">
    <source>
        <dbReference type="Proteomes" id="UP000243515"/>
    </source>
</evidence>
<keyword evidence="5" id="KW-1185">Reference proteome</keyword>
<gene>
    <name evidence="4" type="ORF">Egran_04016</name>
</gene>
<evidence type="ECO:0000256" key="1">
    <source>
        <dbReference type="ARBA" id="ARBA00022763"/>
    </source>
</evidence>
<dbReference type="GO" id="GO:0006289">
    <property type="term" value="P:nucleotide-excision repair"/>
    <property type="evidence" value="ECO:0007669"/>
    <property type="project" value="InterPro"/>
</dbReference>
<accession>A0A232LVL5</accession>
<evidence type="ECO:0000313" key="4">
    <source>
        <dbReference type="EMBL" id="OXV08221.1"/>
    </source>
</evidence>
<dbReference type="GO" id="GO:0005634">
    <property type="term" value="C:nucleus"/>
    <property type="evidence" value="ECO:0007669"/>
    <property type="project" value="TreeGrafter"/>
</dbReference>